<evidence type="ECO:0000313" key="2">
    <source>
        <dbReference type="EMBL" id="CAE7572234.1"/>
    </source>
</evidence>
<feature type="compositionally biased region" description="Acidic residues" evidence="1">
    <location>
        <begin position="22"/>
        <end position="33"/>
    </location>
</feature>
<gene>
    <name evidence="2" type="ORF">SPIL2461_LOCUS15410</name>
</gene>
<reference evidence="2" key="1">
    <citation type="submission" date="2021-02" db="EMBL/GenBank/DDBJ databases">
        <authorList>
            <person name="Dougan E. K."/>
            <person name="Rhodes N."/>
            <person name="Thang M."/>
            <person name="Chan C."/>
        </authorList>
    </citation>
    <scope>NUCLEOTIDE SEQUENCE</scope>
</reference>
<dbReference type="EMBL" id="CAJNIZ010037621">
    <property type="protein sequence ID" value="CAE7572234.1"/>
    <property type="molecule type" value="Genomic_DNA"/>
</dbReference>
<feature type="region of interest" description="Disordered" evidence="1">
    <location>
        <begin position="1"/>
        <end position="35"/>
    </location>
</feature>
<keyword evidence="3" id="KW-1185">Reference proteome</keyword>
<proteinExistence type="predicted"/>
<evidence type="ECO:0000313" key="3">
    <source>
        <dbReference type="Proteomes" id="UP000649617"/>
    </source>
</evidence>
<feature type="non-terminal residue" evidence="2">
    <location>
        <position position="189"/>
    </location>
</feature>
<dbReference type="AlphaFoldDB" id="A0A812UIL5"/>
<evidence type="ECO:0000256" key="1">
    <source>
        <dbReference type="SAM" id="MobiDB-lite"/>
    </source>
</evidence>
<protein>
    <submittedName>
        <fullName evidence="2">Uncharacterized protein</fullName>
    </submittedName>
</protein>
<accession>A0A812UIL5</accession>
<name>A0A812UIL5_SYMPI</name>
<dbReference type="Proteomes" id="UP000649617">
    <property type="component" value="Unassembled WGS sequence"/>
</dbReference>
<organism evidence="2 3">
    <name type="scientific">Symbiodinium pilosum</name>
    <name type="common">Dinoflagellate</name>
    <dbReference type="NCBI Taxonomy" id="2952"/>
    <lineage>
        <taxon>Eukaryota</taxon>
        <taxon>Sar</taxon>
        <taxon>Alveolata</taxon>
        <taxon>Dinophyceae</taxon>
        <taxon>Suessiales</taxon>
        <taxon>Symbiodiniaceae</taxon>
        <taxon>Symbiodinium</taxon>
    </lineage>
</organism>
<dbReference type="OrthoDB" id="420970at2759"/>
<comment type="caution">
    <text evidence="2">The sequence shown here is derived from an EMBL/GenBank/DDBJ whole genome shotgun (WGS) entry which is preliminary data.</text>
</comment>
<sequence length="189" mass="21080">TPIQQAELGEGEQAIQVHSSDEELEGVAADEEFDPRHSKAFGQPMVCRFEMSKRQFADGFELCSPGRFVDEKVRDVREASLASFRLATGKLKEPPFSQADMDQLRRDVAGILDDPAGALEVPPGQPFFLQMLAQSLRGDPDWEVLTQGEECYANGMPLGCEKPMPRAPFARRSKFRKLDETPFDPCMNA</sequence>